<comment type="similarity">
    <text evidence="1">Belongs to the PrpD family.</text>
</comment>
<dbReference type="Proteomes" id="UP000503011">
    <property type="component" value="Chromosome"/>
</dbReference>
<dbReference type="RefSeq" id="WP_173165068.1">
    <property type="nucleotide sequence ID" value="NZ_AP022871.1"/>
</dbReference>
<feature type="domain" description="MmgE/PrpD N-terminal" evidence="2">
    <location>
        <begin position="39"/>
        <end position="201"/>
    </location>
</feature>
<dbReference type="Gene3D" id="3.30.1330.120">
    <property type="entry name" value="2-methylcitrate dehydratase PrpD"/>
    <property type="match status" value="1"/>
</dbReference>
<reference evidence="3 4" key="1">
    <citation type="submission" date="2020-03" db="EMBL/GenBank/DDBJ databases">
        <title>Whole genome shotgun sequence of Phytohabitans suffuscus NBRC 105367.</title>
        <authorList>
            <person name="Komaki H."/>
            <person name="Tamura T."/>
        </authorList>
    </citation>
    <scope>NUCLEOTIDE SEQUENCE [LARGE SCALE GENOMIC DNA]</scope>
    <source>
        <strain evidence="3 4">NBRC 105367</strain>
    </source>
</reference>
<reference evidence="3 4" key="2">
    <citation type="submission" date="2020-03" db="EMBL/GenBank/DDBJ databases">
        <authorList>
            <person name="Ichikawa N."/>
            <person name="Kimura A."/>
            <person name="Kitahashi Y."/>
            <person name="Uohara A."/>
        </authorList>
    </citation>
    <scope>NUCLEOTIDE SEQUENCE [LARGE SCALE GENOMIC DNA]</scope>
    <source>
        <strain evidence="3 4">NBRC 105367</strain>
    </source>
</reference>
<dbReference type="Pfam" id="PF03972">
    <property type="entry name" value="MmgE_PrpD_N"/>
    <property type="match status" value="1"/>
</dbReference>
<dbReference type="PANTHER" id="PTHR16943">
    <property type="entry name" value="2-METHYLCITRATE DEHYDRATASE-RELATED"/>
    <property type="match status" value="1"/>
</dbReference>
<dbReference type="EMBL" id="AP022871">
    <property type="protein sequence ID" value="BCB91729.1"/>
    <property type="molecule type" value="Genomic_DNA"/>
</dbReference>
<gene>
    <name evidence="3" type="ORF">Psuf_090420</name>
</gene>
<sequence>MSTLAAVAGYAATVPADRDRALLLLADHLACVASAPAAPLAPAAALAVRAHHGDRDDIFWPARIHPGSVVWPVILAAAPAGTPVAPAAAAGYEAAAVTAAWLGPAHAARWHATATAGHAGAAAAAAVLLAGARDPDAIAAAVGLALTTAGGIGQTMRERSPAAWHRAAAALAGLEAARAAAWGMRPPAGVLDGPAGVGELLGAAATPPSPAGALGRTAIRPYPVNGFAQSAVAAVIALRAEVSAPDALEVAVAPLVAAACAGPPPWWDLASTVARAWASPDPFRLAPDRPPPRVRVHAEQGRPVQSVRLWPAGRPGDAVEVDAAPGGPGPDTVALAERKWAAAGAPDVRTLWTLAAAAVDDGDAAPALRALGLA</sequence>
<organism evidence="3 4">
    <name type="scientific">Phytohabitans suffuscus</name>
    <dbReference type="NCBI Taxonomy" id="624315"/>
    <lineage>
        <taxon>Bacteria</taxon>
        <taxon>Bacillati</taxon>
        <taxon>Actinomycetota</taxon>
        <taxon>Actinomycetes</taxon>
        <taxon>Micromonosporales</taxon>
        <taxon>Micromonosporaceae</taxon>
    </lineage>
</organism>
<dbReference type="InterPro" id="IPR042188">
    <property type="entry name" value="MmgE/PrpD_sf_2"/>
</dbReference>
<dbReference type="InterPro" id="IPR036148">
    <property type="entry name" value="MmgE/PrpD_sf"/>
</dbReference>
<keyword evidence="4" id="KW-1185">Reference proteome</keyword>
<name>A0A6F8Z076_9ACTN</name>
<dbReference type="PANTHER" id="PTHR16943:SF8">
    <property type="entry name" value="2-METHYLCITRATE DEHYDRATASE"/>
    <property type="match status" value="1"/>
</dbReference>
<accession>A0A6F8Z076</accession>
<evidence type="ECO:0000313" key="4">
    <source>
        <dbReference type="Proteomes" id="UP000503011"/>
    </source>
</evidence>
<dbReference type="SUPFAM" id="SSF103378">
    <property type="entry name" value="2-methylcitrate dehydratase PrpD"/>
    <property type="match status" value="1"/>
</dbReference>
<evidence type="ECO:0000313" key="3">
    <source>
        <dbReference type="EMBL" id="BCB91729.1"/>
    </source>
</evidence>
<evidence type="ECO:0000259" key="2">
    <source>
        <dbReference type="Pfam" id="PF03972"/>
    </source>
</evidence>
<dbReference type="KEGG" id="psuu:Psuf_090420"/>
<dbReference type="InterPro" id="IPR045336">
    <property type="entry name" value="MmgE_PrpD_N"/>
</dbReference>
<dbReference type="InterPro" id="IPR042183">
    <property type="entry name" value="MmgE/PrpD_sf_1"/>
</dbReference>
<dbReference type="AlphaFoldDB" id="A0A6F8Z076"/>
<dbReference type="Gene3D" id="1.10.4100.10">
    <property type="entry name" value="2-methylcitrate dehydratase PrpD"/>
    <property type="match status" value="1"/>
</dbReference>
<proteinExistence type="inferred from homology"/>
<dbReference type="InterPro" id="IPR005656">
    <property type="entry name" value="MmgE_PrpD"/>
</dbReference>
<evidence type="ECO:0000256" key="1">
    <source>
        <dbReference type="ARBA" id="ARBA00006174"/>
    </source>
</evidence>
<dbReference type="GO" id="GO:0016829">
    <property type="term" value="F:lyase activity"/>
    <property type="evidence" value="ECO:0007669"/>
    <property type="project" value="InterPro"/>
</dbReference>
<protein>
    <recommendedName>
        <fullName evidence="2">MmgE/PrpD N-terminal domain-containing protein</fullName>
    </recommendedName>
</protein>